<evidence type="ECO:0000313" key="1">
    <source>
        <dbReference type="EMBL" id="KAG6523719.1"/>
    </source>
</evidence>
<proteinExistence type="predicted"/>
<dbReference type="EMBL" id="JACMSC010000004">
    <property type="protein sequence ID" value="KAG6523719.1"/>
    <property type="molecule type" value="Genomic_DNA"/>
</dbReference>
<dbReference type="GO" id="GO:0006281">
    <property type="term" value="P:DNA repair"/>
    <property type="evidence" value="ECO:0007669"/>
    <property type="project" value="TreeGrafter"/>
</dbReference>
<dbReference type="Proteomes" id="UP000734854">
    <property type="component" value="Unassembled WGS sequence"/>
</dbReference>
<protein>
    <submittedName>
        <fullName evidence="1">Uncharacterized protein</fullName>
    </submittedName>
</protein>
<comment type="caution">
    <text evidence="1">The sequence shown here is derived from an EMBL/GenBank/DDBJ whole genome shotgun (WGS) entry which is preliminary data.</text>
</comment>
<accession>A0A8J5HMB7</accession>
<dbReference type="Gene3D" id="1.10.150.240">
    <property type="entry name" value="Putative phosphatase, domain 2"/>
    <property type="match status" value="1"/>
</dbReference>
<dbReference type="PANTHER" id="PTHR43434">
    <property type="entry name" value="PHOSPHOGLYCOLATE PHOSPHATASE"/>
    <property type="match status" value="1"/>
</dbReference>
<dbReference type="GO" id="GO:0008967">
    <property type="term" value="F:phosphoglycolate phosphatase activity"/>
    <property type="evidence" value="ECO:0007669"/>
    <property type="project" value="TreeGrafter"/>
</dbReference>
<dbReference type="PANTHER" id="PTHR43434:SF1">
    <property type="entry name" value="PHOSPHOGLYCOLATE PHOSPHATASE"/>
    <property type="match status" value="1"/>
</dbReference>
<sequence length="292" mass="31303">MESQGETPKGRRIMVTFDIDGTLIRSTGSSSNHLHRQAFAHAFLQVFGLQDATIDVVQHHGQTDPLILVNAAIHYGVPPDVARERLPEMKLKMIEYAKEHTGEVGEGLEVLPGVTSLLDNLSSNNVTIGLWCVASVVGVIISGGLGGDADGTRGVLDVLLAGRHKCAFVQEDLKVTGNLEEIAWIKMDGLGIRKYFTIPNFGGFGSDHTDRGELVKIATERGQKISTELFELRVHVGDTPNDIKAAEYGGALAVGVCTGIFTEAELKQASSGTAIILPDLTDSKAFMKLLGI</sequence>
<dbReference type="SUPFAM" id="SSF56784">
    <property type="entry name" value="HAD-like"/>
    <property type="match status" value="1"/>
</dbReference>
<reference evidence="1 2" key="1">
    <citation type="submission" date="2020-08" db="EMBL/GenBank/DDBJ databases">
        <title>Plant Genome Project.</title>
        <authorList>
            <person name="Zhang R.-G."/>
        </authorList>
    </citation>
    <scope>NUCLEOTIDE SEQUENCE [LARGE SCALE GENOMIC DNA]</scope>
    <source>
        <tissue evidence="1">Rhizome</tissue>
    </source>
</reference>
<dbReference type="InterPro" id="IPR023214">
    <property type="entry name" value="HAD_sf"/>
</dbReference>
<dbReference type="InterPro" id="IPR023198">
    <property type="entry name" value="PGP-like_dom2"/>
</dbReference>
<dbReference type="Pfam" id="PF13242">
    <property type="entry name" value="Hydrolase_like"/>
    <property type="match status" value="1"/>
</dbReference>
<dbReference type="InterPro" id="IPR050155">
    <property type="entry name" value="HAD-like_hydrolase_sf"/>
</dbReference>
<keyword evidence="2" id="KW-1185">Reference proteome</keyword>
<dbReference type="InterPro" id="IPR036412">
    <property type="entry name" value="HAD-like_sf"/>
</dbReference>
<organism evidence="1 2">
    <name type="scientific">Zingiber officinale</name>
    <name type="common">Ginger</name>
    <name type="synonym">Amomum zingiber</name>
    <dbReference type="NCBI Taxonomy" id="94328"/>
    <lineage>
        <taxon>Eukaryota</taxon>
        <taxon>Viridiplantae</taxon>
        <taxon>Streptophyta</taxon>
        <taxon>Embryophyta</taxon>
        <taxon>Tracheophyta</taxon>
        <taxon>Spermatophyta</taxon>
        <taxon>Magnoliopsida</taxon>
        <taxon>Liliopsida</taxon>
        <taxon>Zingiberales</taxon>
        <taxon>Zingiberaceae</taxon>
        <taxon>Zingiber</taxon>
    </lineage>
</organism>
<gene>
    <name evidence="1" type="ORF">ZIOFF_013596</name>
</gene>
<dbReference type="AlphaFoldDB" id="A0A8J5HMB7"/>
<dbReference type="Gene3D" id="3.40.50.1000">
    <property type="entry name" value="HAD superfamily/HAD-like"/>
    <property type="match status" value="2"/>
</dbReference>
<evidence type="ECO:0000313" key="2">
    <source>
        <dbReference type="Proteomes" id="UP000734854"/>
    </source>
</evidence>
<name>A0A8J5HMB7_ZINOF</name>